<dbReference type="Pfam" id="PF03544">
    <property type="entry name" value="TonB_C"/>
    <property type="match status" value="1"/>
</dbReference>
<feature type="compositionally biased region" description="Gly residues" evidence="5">
    <location>
        <begin position="123"/>
        <end position="146"/>
    </location>
</feature>
<gene>
    <name evidence="8" type="ORF">HNP32_003100</name>
</gene>
<accession>A0A7W7IRT3</accession>
<dbReference type="Gene3D" id="3.30.1150.10">
    <property type="match status" value="1"/>
</dbReference>
<evidence type="ECO:0000256" key="5">
    <source>
        <dbReference type="SAM" id="MobiDB-lite"/>
    </source>
</evidence>
<dbReference type="GO" id="GO:0016020">
    <property type="term" value="C:membrane"/>
    <property type="evidence" value="ECO:0007669"/>
    <property type="project" value="UniProtKB-SubCell"/>
</dbReference>
<feature type="compositionally biased region" description="Pro residues" evidence="5">
    <location>
        <begin position="97"/>
        <end position="108"/>
    </location>
</feature>
<protein>
    <submittedName>
        <fullName evidence="8">Protein TonB</fullName>
    </submittedName>
</protein>
<evidence type="ECO:0000256" key="6">
    <source>
        <dbReference type="SAM" id="Phobius"/>
    </source>
</evidence>
<evidence type="ECO:0000256" key="1">
    <source>
        <dbReference type="ARBA" id="ARBA00004167"/>
    </source>
</evidence>
<comment type="caution">
    <text evidence="8">The sequence shown here is derived from an EMBL/GenBank/DDBJ whole genome shotgun (WGS) entry which is preliminary data.</text>
</comment>
<evidence type="ECO:0000313" key="9">
    <source>
        <dbReference type="Proteomes" id="UP000539957"/>
    </source>
</evidence>
<dbReference type="RefSeq" id="WP_184272473.1">
    <property type="nucleotide sequence ID" value="NZ_JACHKY010000006.1"/>
</dbReference>
<evidence type="ECO:0000313" key="8">
    <source>
        <dbReference type="EMBL" id="MBB4799342.1"/>
    </source>
</evidence>
<reference evidence="8 9" key="1">
    <citation type="submission" date="2020-08" db="EMBL/GenBank/DDBJ databases">
        <title>Functional genomics of gut bacteria from endangered species of beetles.</title>
        <authorList>
            <person name="Carlos-Shanley C."/>
        </authorList>
    </citation>
    <scope>NUCLEOTIDE SEQUENCE [LARGE SCALE GENOMIC DNA]</scope>
    <source>
        <strain evidence="8 9">S00123</strain>
    </source>
</reference>
<dbReference type="SUPFAM" id="SSF74653">
    <property type="entry name" value="TolA/TonB C-terminal domain"/>
    <property type="match status" value="1"/>
</dbReference>
<evidence type="ECO:0000256" key="3">
    <source>
        <dbReference type="ARBA" id="ARBA00022989"/>
    </source>
</evidence>
<dbReference type="InterPro" id="IPR006260">
    <property type="entry name" value="TonB/TolA_C"/>
</dbReference>
<dbReference type="NCBIfam" id="TIGR01352">
    <property type="entry name" value="tonB_Cterm"/>
    <property type="match status" value="1"/>
</dbReference>
<dbReference type="InterPro" id="IPR037682">
    <property type="entry name" value="TonB_C"/>
</dbReference>
<dbReference type="GO" id="GO:0055085">
    <property type="term" value="P:transmembrane transport"/>
    <property type="evidence" value="ECO:0007669"/>
    <property type="project" value="InterPro"/>
</dbReference>
<dbReference type="EMBL" id="JACHKY010000006">
    <property type="protein sequence ID" value="MBB4799342.1"/>
    <property type="molecule type" value="Genomic_DNA"/>
</dbReference>
<keyword evidence="4 6" id="KW-0472">Membrane</keyword>
<feature type="compositionally biased region" description="Pro residues" evidence="5">
    <location>
        <begin position="59"/>
        <end position="69"/>
    </location>
</feature>
<sequence length="240" mass="24805">MSNRSSSRNVRLATAGVALGVGALHLGLFALLGHLRPSAPPTPLSRPVEIELVRPSPIPPLPVPPPAKPAPSDGGGAPAAPSRVHLPPKKIARPPELLAPPRPAPEPPLVIGAAPEASPTPGQGLGGQGTGSGTGQGSGSGPGAGDGPPRLIQGPTKDQLRRLHPREAFRQRLNGSARITCRIRLDARLEDCRVVDETPPGRGFGEAALAASGYFRFRPPTRDGRPVEGREVTVGVEFMP</sequence>
<keyword evidence="9" id="KW-1185">Reference proteome</keyword>
<evidence type="ECO:0000259" key="7">
    <source>
        <dbReference type="Pfam" id="PF03544"/>
    </source>
</evidence>
<evidence type="ECO:0000256" key="4">
    <source>
        <dbReference type="ARBA" id="ARBA00023136"/>
    </source>
</evidence>
<feature type="domain" description="TonB C-terminal" evidence="7">
    <location>
        <begin position="165"/>
        <end position="238"/>
    </location>
</feature>
<name>A0A7W7IRT3_9CAUL</name>
<organism evidence="8 9">
    <name type="scientific">Brevundimonas bullata</name>
    <dbReference type="NCBI Taxonomy" id="13160"/>
    <lineage>
        <taxon>Bacteria</taxon>
        <taxon>Pseudomonadati</taxon>
        <taxon>Pseudomonadota</taxon>
        <taxon>Alphaproteobacteria</taxon>
        <taxon>Caulobacterales</taxon>
        <taxon>Caulobacteraceae</taxon>
        <taxon>Brevundimonas</taxon>
    </lineage>
</organism>
<feature type="region of interest" description="Disordered" evidence="5">
    <location>
        <begin position="59"/>
        <end position="159"/>
    </location>
</feature>
<feature type="transmembrane region" description="Helical" evidence="6">
    <location>
        <begin position="12"/>
        <end position="35"/>
    </location>
</feature>
<dbReference type="Proteomes" id="UP000539957">
    <property type="component" value="Unassembled WGS sequence"/>
</dbReference>
<dbReference type="AlphaFoldDB" id="A0A7W7IRT3"/>
<evidence type="ECO:0000256" key="2">
    <source>
        <dbReference type="ARBA" id="ARBA00022692"/>
    </source>
</evidence>
<keyword evidence="2 6" id="KW-0812">Transmembrane</keyword>
<keyword evidence="3 6" id="KW-1133">Transmembrane helix</keyword>
<proteinExistence type="predicted"/>
<comment type="subcellular location">
    <subcellularLocation>
        <location evidence="1">Membrane</location>
        <topology evidence="1">Single-pass membrane protein</topology>
    </subcellularLocation>
</comment>